<gene>
    <name evidence="7" type="ORF">JY651_11735</name>
</gene>
<evidence type="ECO:0000256" key="2">
    <source>
        <dbReference type="ARBA" id="ARBA00009865"/>
    </source>
</evidence>
<feature type="signal peptide" evidence="6">
    <location>
        <begin position="1"/>
        <end position="20"/>
    </location>
</feature>
<evidence type="ECO:0000256" key="4">
    <source>
        <dbReference type="ARBA" id="ARBA00023295"/>
    </source>
</evidence>
<name>A0ABX7P4Y5_9BACT</name>
<accession>A0ABX7P4Y5</accession>
<dbReference type="InterPro" id="IPR023296">
    <property type="entry name" value="Glyco_hydro_beta-prop_sf"/>
</dbReference>
<keyword evidence="8" id="KW-1185">Reference proteome</keyword>
<dbReference type="CDD" id="cd08998">
    <property type="entry name" value="GH43_Arb43a-like"/>
    <property type="match status" value="1"/>
</dbReference>
<sequence>MRWSWLVVVLVALAPELARAQTPCVSNGELFLHDPSAIKVREGNQDVFYVVSTGQGIPIRRSVDLVNWQFVGRVFPAQWDAQCNDHNSVPAWALARFSTSLLKPDQVWSPDISYFGGRFHVYYSVTVPASRRVFVGHASNSVLDGSLPWTDHGEVFRSTSATPYAADGPDVLLFTTSTGAQRAKLSFGGFFGGIYQYPLNPGTGKPNTAATRARLAGRDNERYHALEGGHLFQRGAWYYLIANWDYCCGPRPRENPLGWTRVYPPYTPSTPTTLADLPAYRLVVGRSTSPAGPFVDRNGVKLVNGGGTVLLESRGNLVGPGGPSVVEHEGRYLLVLHRYVERQLGGASFCAGSQAPHVRRLHWTADGWPVDDGPHTLTDATHPESGTPDSVAPCMPGVLEVSATGGGSVSTSCGNAECRGDTGTRVTVTVTPDVARRFSHWATPTGARCSLASPGSAGGAVQATLDCPFVDATRGWTQCRQECQAVFVP</sequence>
<evidence type="ECO:0000256" key="6">
    <source>
        <dbReference type="SAM" id="SignalP"/>
    </source>
</evidence>
<dbReference type="Pfam" id="PF04616">
    <property type="entry name" value="Glyco_hydro_43"/>
    <property type="match status" value="1"/>
</dbReference>
<evidence type="ECO:0000256" key="5">
    <source>
        <dbReference type="RuleBase" id="RU361187"/>
    </source>
</evidence>
<evidence type="ECO:0000313" key="7">
    <source>
        <dbReference type="EMBL" id="QSQ25554.1"/>
    </source>
</evidence>
<keyword evidence="3 5" id="KW-0378">Hydrolase</keyword>
<dbReference type="Proteomes" id="UP000662747">
    <property type="component" value="Chromosome"/>
</dbReference>
<dbReference type="RefSeq" id="WP_206727109.1">
    <property type="nucleotide sequence ID" value="NZ_CP071090.1"/>
</dbReference>
<proteinExistence type="inferred from homology"/>
<dbReference type="SUPFAM" id="SSF75005">
    <property type="entry name" value="Arabinanase/levansucrase/invertase"/>
    <property type="match status" value="1"/>
</dbReference>
<evidence type="ECO:0000313" key="8">
    <source>
        <dbReference type="Proteomes" id="UP000662747"/>
    </source>
</evidence>
<dbReference type="EMBL" id="CP071090">
    <property type="protein sequence ID" value="QSQ25554.1"/>
    <property type="molecule type" value="Genomic_DNA"/>
</dbReference>
<dbReference type="Gene3D" id="2.115.10.20">
    <property type="entry name" value="Glycosyl hydrolase domain, family 43"/>
    <property type="match status" value="1"/>
</dbReference>
<feature type="chain" id="PRO_5046286800" evidence="6">
    <location>
        <begin position="21"/>
        <end position="489"/>
    </location>
</feature>
<comment type="similarity">
    <text evidence="2 5">Belongs to the glycosyl hydrolase 43 family.</text>
</comment>
<reference evidence="7 8" key="1">
    <citation type="submission" date="2021-02" db="EMBL/GenBank/DDBJ databases">
        <title>De Novo genome assembly of isolated myxobacteria.</title>
        <authorList>
            <person name="Stevens D.C."/>
        </authorList>
    </citation>
    <scope>NUCLEOTIDE SEQUENCE [LARGE SCALE GENOMIC DNA]</scope>
    <source>
        <strain evidence="8">SCPEA02</strain>
    </source>
</reference>
<organism evidence="7 8">
    <name type="scientific">Pyxidicoccus parkwayensis</name>
    <dbReference type="NCBI Taxonomy" id="2813578"/>
    <lineage>
        <taxon>Bacteria</taxon>
        <taxon>Pseudomonadati</taxon>
        <taxon>Myxococcota</taxon>
        <taxon>Myxococcia</taxon>
        <taxon>Myxococcales</taxon>
        <taxon>Cystobacterineae</taxon>
        <taxon>Myxococcaceae</taxon>
        <taxon>Pyxidicoccus</taxon>
    </lineage>
</organism>
<evidence type="ECO:0000256" key="3">
    <source>
        <dbReference type="ARBA" id="ARBA00022801"/>
    </source>
</evidence>
<dbReference type="InterPro" id="IPR050727">
    <property type="entry name" value="GH43_arabinanases"/>
</dbReference>
<evidence type="ECO:0000256" key="1">
    <source>
        <dbReference type="ARBA" id="ARBA00004834"/>
    </source>
</evidence>
<protein>
    <submittedName>
        <fullName evidence="7">Arabinan endo-1,5-alpha-L-arabinosidase</fullName>
    </submittedName>
</protein>
<dbReference type="PANTHER" id="PTHR43301:SF3">
    <property type="entry name" value="ARABINAN ENDO-1,5-ALPHA-L-ARABINOSIDASE A-RELATED"/>
    <property type="match status" value="1"/>
</dbReference>
<comment type="pathway">
    <text evidence="1">Glycan metabolism; L-arabinan degradation.</text>
</comment>
<dbReference type="PANTHER" id="PTHR43301">
    <property type="entry name" value="ARABINAN ENDO-1,5-ALPHA-L-ARABINOSIDASE"/>
    <property type="match status" value="1"/>
</dbReference>
<keyword evidence="4 5" id="KW-0326">Glycosidase</keyword>
<keyword evidence="6" id="KW-0732">Signal</keyword>
<dbReference type="InterPro" id="IPR006710">
    <property type="entry name" value="Glyco_hydro_43"/>
</dbReference>